<dbReference type="RefSeq" id="WP_304562269.1">
    <property type="nucleotide sequence ID" value="NZ_JAUQSZ010000011.1"/>
</dbReference>
<protein>
    <submittedName>
        <fullName evidence="3">CHAT domain-containing protein</fullName>
    </submittedName>
</protein>
<gene>
    <name evidence="3" type="ORF">Q5H94_15870</name>
</gene>
<sequence length="1041" mass="110282">MSRPISPIRTIVLLGAATAMALPQGAGARLSAKQDVISLGRNANQEPCVATRAWKDPAASDRFAVSYFITCRNVTASRPLGVMRIVDASEEALKPIDATLDCGEAAPITIAGIKGTARRCQDKLLTAETVRVDLVVGKSRLVADAALPLLGPLEEGIAIIAGRKSGGGDAGRETKSTIEVASLPAAPAASAEAAAAARAFDPSVALAQGISLNHKGLHVEASRVLNDALSRLPGDAEPATRAELSLEAGLADSNISFADSAKDHFAEADQLMAENASARTTFLQRKRDAYHALDLLNRRQFRESLASLDKLVSGQVSADQPLMDPSIIRRLNQSGGGKSDVATAIAIPDSAELSQVVLDAQANWARSVALFAIADEAGAARAVELADRSYRLLQNERIDQGQVLWLGARIERQKGRLAAYKKNWPEALAHFDAALDDLRRGAIASAGTGNEPAIAEASLERASIFAQTGADKNAIRDQYATAVDAMIASNTSGTTMQNGMEGYLDLLVAEAADGVRPDTYERFFRAIQSSGEPAVARQLSQLQNIVTADPTLGAKVRDRAEVEREVTRLRYAIAAATTAKDGSADGLEAQRRTAEAKLLDIDASLATDSRFRSVDDRPATIDELRKALRPGEAYLKVSSLSRRAYGVFISADQTYIYRVAANEAERKTMDQIGADVRASIDGQLDSGKLVPFATGKAYVLFLKLTGPAREALMKSAAVVVDPSGPLANLPLGTLVTAFDPKVKPADPFDFSKTAFLADKITISTAISPRSFLVARALPPSIAKNPFLGLGEHQAPAAGSGVSHMVSVGFGCSVPYELLAALSRDFKPINKQELVVAADALGQTNAPMIIDAAFSDTALEARSDLADFQVLHFATHGLEEGQWGCSKSPPALVTSFGDADSDGLLSFSEIARLRLDANLVVLSACDTASGVKDESLARASGQEESGSTLEGLVRAFLTANARAVLATYWQVSAEQESLDFIKIFYTSARTTSIGTALQAAQRDLMHKPAYSHPFYWAPYFVVGDSTKAMLSPPGKAPAVAAR</sequence>
<feature type="signal peptide" evidence="1">
    <location>
        <begin position="1"/>
        <end position="21"/>
    </location>
</feature>
<evidence type="ECO:0000259" key="2">
    <source>
        <dbReference type="Pfam" id="PF12770"/>
    </source>
</evidence>
<dbReference type="Pfam" id="PF12770">
    <property type="entry name" value="CHAT"/>
    <property type="match status" value="1"/>
</dbReference>
<feature type="domain" description="CHAT" evidence="2">
    <location>
        <begin position="701"/>
        <end position="1023"/>
    </location>
</feature>
<dbReference type="InterPro" id="IPR024983">
    <property type="entry name" value="CHAT_dom"/>
</dbReference>
<feature type="chain" id="PRO_5045565992" evidence="1">
    <location>
        <begin position="22"/>
        <end position="1041"/>
    </location>
</feature>
<reference evidence="3" key="1">
    <citation type="submission" date="2023-07" db="EMBL/GenBank/DDBJ databases">
        <authorList>
            <person name="Kim M.K."/>
        </authorList>
    </citation>
    <scope>NUCLEOTIDE SEQUENCE</scope>
    <source>
        <strain evidence="3">CA1-15</strain>
    </source>
</reference>
<comment type="caution">
    <text evidence="3">The sequence shown here is derived from an EMBL/GenBank/DDBJ whole genome shotgun (WGS) entry which is preliminary data.</text>
</comment>
<name>A0ABT9A1V1_9SPHN</name>
<proteinExistence type="predicted"/>
<keyword evidence="4" id="KW-1185">Reference proteome</keyword>
<accession>A0ABT9A1V1</accession>
<dbReference type="EMBL" id="JAUQSZ010000011">
    <property type="protein sequence ID" value="MDO7843810.1"/>
    <property type="molecule type" value="Genomic_DNA"/>
</dbReference>
<organism evidence="3 4">
    <name type="scientific">Sphingomonas immobilis</name>
    <dbReference type="NCBI Taxonomy" id="3063997"/>
    <lineage>
        <taxon>Bacteria</taxon>
        <taxon>Pseudomonadati</taxon>
        <taxon>Pseudomonadota</taxon>
        <taxon>Alphaproteobacteria</taxon>
        <taxon>Sphingomonadales</taxon>
        <taxon>Sphingomonadaceae</taxon>
        <taxon>Sphingomonas</taxon>
    </lineage>
</organism>
<evidence type="ECO:0000313" key="3">
    <source>
        <dbReference type="EMBL" id="MDO7843810.1"/>
    </source>
</evidence>
<keyword evidence="1" id="KW-0732">Signal</keyword>
<evidence type="ECO:0000256" key="1">
    <source>
        <dbReference type="SAM" id="SignalP"/>
    </source>
</evidence>
<dbReference type="InterPro" id="IPR018247">
    <property type="entry name" value="EF_Hand_1_Ca_BS"/>
</dbReference>
<evidence type="ECO:0000313" key="4">
    <source>
        <dbReference type="Proteomes" id="UP001176468"/>
    </source>
</evidence>
<dbReference type="PROSITE" id="PS00018">
    <property type="entry name" value="EF_HAND_1"/>
    <property type="match status" value="1"/>
</dbReference>
<dbReference type="Proteomes" id="UP001176468">
    <property type="component" value="Unassembled WGS sequence"/>
</dbReference>